<keyword evidence="1" id="KW-0677">Repeat</keyword>
<accession>C7MN68</accession>
<dbReference type="InterPro" id="IPR008757">
    <property type="entry name" value="Peptidase_M6-like_domain"/>
</dbReference>
<dbReference type="PROSITE" id="PS51170">
    <property type="entry name" value="CW"/>
    <property type="match status" value="7"/>
</dbReference>
<feature type="repeat" description="Cell wall-binding" evidence="2">
    <location>
        <begin position="690"/>
        <end position="709"/>
    </location>
</feature>
<sequence length="811" mass="88240">MQNTMRTGAVGTIVRLACSVGVAAACGAFALTVHPVPASATPAYGGLVPTSQPDGTTFNSRLVGNENFHYRITDEGAIVQQDPESGTWYQVVMESQNNLSLGALAQNEKESHALGADDLASDTVKKQLYALGGASYTPAPAFDPQSVVTLDKIRETQSLDNGKLSRSARSTDGTTSLPLVTIMVGFEDEPYNSDYDWSKQFFKGDYSITSFYRESSNGKFTWLPIEETSAYGVDGNTNKSDISNDGVVHVTLSQKYGNVGDSGSDEYWDTLRAAFKEAAKYVDFAAYDKNGNGVLDQTEIGIGIVLAGYDQSAGYTPVGHHSIWPHKWYFQDPYAVTSSSGSVSISSYVLQAETESTRQGEEHQSGIGALGHELGHYLGLPDLYDTSDGTGAWSDYTVGYLSMMDGGSWGRTSSGEYRPTFFDAYCRYMLGYIDPEEISKDGTYTATSQKSDAGFKSYIIRVNDDEYYLVENRQYESFDEGMEAAFTSGSVRNTAADGQPSNGYSYTNPTGGLVVWHIDNGIAVNNGLVTPSDPSLSNTVNVKKHRPGIMPAYYEVSSVAAGRPLQNLPFMNANTNKQVGSDPLKVLAYNACALPSERTDTGIRISTAAAGAQSMDFTVDFPNPVNPPTPGWHQDEAGTWTYVIDDGTLATGWQDINGSHYWFDEAGSMATGWKQLDGTWYYLQSWGGTALGWASIDGSWYWFDANGAMATGWKQLDGSWYYLQSWGGAAVGWQQVDGAWYHFDASGVMQTGWLYSDDSWYYLNADGAMVTGWCEIDGSWYYLKDSGAMATGLYVINGVTHRFASSGAWLS</sequence>
<dbReference type="OrthoDB" id="275270at2"/>
<feature type="signal peptide" evidence="3">
    <location>
        <begin position="1"/>
        <end position="30"/>
    </location>
</feature>
<keyword evidence="5" id="KW-0482">Metalloprotease</keyword>
<feature type="repeat" description="Cell wall-binding" evidence="2">
    <location>
        <begin position="670"/>
        <end position="689"/>
    </location>
</feature>
<feature type="repeat" description="Cell wall-binding" evidence="2">
    <location>
        <begin position="710"/>
        <end position="729"/>
    </location>
</feature>
<dbReference type="SUPFAM" id="SSF55486">
    <property type="entry name" value="Metalloproteases ('zincins'), catalytic domain"/>
    <property type="match status" value="1"/>
</dbReference>
<feature type="repeat" description="Cell wall-binding" evidence="2">
    <location>
        <begin position="750"/>
        <end position="769"/>
    </location>
</feature>
<evidence type="ECO:0000313" key="6">
    <source>
        <dbReference type="Proteomes" id="UP000000954"/>
    </source>
</evidence>
<dbReference type="PROSITE" id="PS00018">
    <property type="entry name" value="EF_HAND_1"/>
    <property type="match status" value="1"/>
</dbReference>
<name>C7MN68_CRYCD</name>
<dbReference type="InterPro" id="IPR018247">
    <property type="entry name" value="EF_Hand_1_Ca_BS"/>
</dbReference>
<reference evidence="5 6" key="1">
    <citation type="journal article" date="2009" name="Stand. Genomic Sci.">
        <title>Complete genome sequence of Cryptobacterium curtum type strain (12-3).</title>
        <authorList>
            <person name="Mavrommatis K."/>
            <person name="Pukall R."/>
            <person name="Rohde C."/>
            <person name="Chen F."/>
            <person name="Sims D."/>
            <person name="Brettin T."/>
            <person name="Kuske C."/>
            <person name="Detter J.C."/>
            <person name="Han C."/>
            <person name="Lapidus A."/>
            <person name="Copeland A."/>
            <person name="Glavina Del Rio T."/>
            <person name="Nolan M."/>
            <person name="Lucas S."/>
            <person name="Tice H."/>
            <person name="Cheng J.F."/>
            <person name="Bruce D."/>
            <person name="Goodwin L."/>
            <person name="Pitluck S."/>
            <person name="Ovchinnikova G."/>
            <person name="Pati A."/>
            <person name="Ivanova N."/>
            <person name="Chen A."/>
            <person name="Palaniappan K."/>
            <person name="Chain P."/>
            <person name="D'haeseleer P."/>
            <person name="Goker M."/>
            <person name="Bristow J."/>
            <person name="Eisen J.A."/>
            <person name="Markowitz V."/>
            <person name="Hugenholtz P."/>
            <person name="Rohde M."/>
            <person name="Klenk H.P."/>
            <person name="Kyrpides N.C."/>
        </authorList>
    </citation>
    <scope>NUCLEOTIDE SEQUENCE [LARGE SCALE GENOMIC DNA]</scope>
    <source>
        <strain evidence="6">ATCC 700683 / DSM 15641 / 12-3</strain>
    </source>
</reference>
<dbReference type="GO" id="GO:0006508">
    <property type="term" value="P:proteolysis"/>
    <property type="evidence" value="ECO:0007669"/>
    <property type="project" value="UniProtKB-KW"/>
</dbReference>
<dbReference type="InterPro" id="IPR018337">
    <property type="entry name" value="Cell_wall/Cho-bd_repeat"/>
</dbReference>
<dbReference type="Gene3D" id="2.10.270.10">
    <property type="entry name" value="Cholin Binding"/>
    <property type="match status" value="3"/>
</dbReference>
<feature type="domain" description="EF-hand" evidence="4">
    <location>
        <begin position="284"/>
        <end position="310"/>
    </location>
</feature>
<dbReference type="KEGG" id="ccu:Ccur_06430"/>
<feature type="chain" id="PRO_5038452146" evidence="3">
    <location>
        <begin position="31"/>
        <end position="811"/>
    </location>
</feature>
<dbReference type="GO" id="GO:0008237">
    <property type="term" value="F:metallopeptidase activity"/>
    <property type="evidence" value="ECO:0007669"/>
    <property type="project" value="UniProtKB-KW"/>
</dbReference>
<dbReference type="PANTHER" id="PTHR41775:SF1">
    <property type="entry name" value="PEPTIDASE M6-LIKE DOMAIN-CONTAINING PROTEIN"/>
    <property type="match status" value="1"/>
</dbReference>
<dbReference type="GO" id="GO:0005509">
    <property type="term" value="F:calcium ion binding"/>
    <property type="evidence" value="ECO:0007669"/>
    <property type="project" value="InterPro"/>
</dbReference>
<gene>
    <name evidence="5" type="ordered locus">Ccur_06430</name>
</gene>
<evidence type="ECO:0000256" key="1">
    <source>
        <dbReference type="ARBA" id="ARBA00022737"/>
    </source>
</evidence>
<dbReference type="Pfam" id="PF19127">
    <property type="entry name" value="Choline_bind_3"/>
    <property type="match status" value="3"/>
</dbReference>
<dbReference type="EMBL" id="CP001682">
    <property type="protein sequence ID" value="ACU94358.1"/>
    <property type="molecule type" value="Genomic_DNA"/>
</dbReference>
<dbReference type="PROSITE" id="PS51257">
    <property type="entry name" value="PROKAR_LIPOPROTEIN"/>
    <property type="match status" value="1"/>
</dbReference>
<dbReference type="InterPro" id="IPR002048">
    <property type="entry name" value="EF_hand_dom"/>
</dbReference>
<dbReference type="AlphaFoldDB" id="C7MN68"/>
<evidence type="ECO:0000313" key="5">
    <source>
        <dbReference type="EMBL" id="ACU94358.1"/>
    </source>
</evidence>
<evidence type="ECO:0000259" key="4">
    <source>
        <dbReference type="PROSITE" id="PS50222"/>
    </source>
</evidence>
<dbReference type="Pfam" id="PF05547">
    <property type="entry name" value="Peptidase_M6"/>
    <property type="match status" value="1"/>
</dbReference>
<proteinExistence type="predicted"/>
<feature type="repeat" description="Cell wall-binding" evidence="2">
    <location>
        <begin position="650"/>
        <end position="669"/>
    </location>
</feature>
<organism evidence="5 6">
    <name type="scientific">Cryptobacterium curtum (strain ATCC 700683 / DSM 15641 / CCUG 43107 / 12-3)</name>
    <dbReference type="NCBI Taxonomy" id="469378"/>
    <lineage>
        <taxon>Bacteria</taxon>
        <taxon>Bacillati</taxon>
        <taxon>Actinomycetota</taxon>
        <taxon>Coriobacteriia</taxon>
        <taxon>Eggerthellales</taxon>
        <taxon>Eggerthellaceae</taxon>
        <taxon>Cryptobacterium</taxon>
    </lineage>
</organism>
<feature type="repeat" description="Cell wall-binding" evidence="2">
    <location>
        <begin position="770"/>
        <end position="789"/>
    </location>
</feature>
<evidence type="ECO:0000256" key="2">
    <source>
        <dbReference type="PROSITE-ProRule" id="PRU00591"/>
    </source>
</evidence>
<dbReference type="Proteomes" id="UP000000954">
    <property type="component" value="Chromosome"/>
</dbReference>
<keyword evidence="6" id="KW-1185">Reference proteome</keyword>
<dbReference type="eggNOG" id="COG5263">
    <property type="taxonomic scope" value="Bacteria"/>
</dbReference>
<dbReference type="PANTHER" id="PTHR41775">
    <property type="entry name" value="SECRETED PROTEIN-RELATED"/>
    <property type="match status" value="1"/>
</dbReference>
<dbReference type="eggNOG" id="COG4412">
    <property type="taxonomic scope" value="Bacteria"/>
</dbReference>
<dbReference type="SUPFAM" id="SSF69360">
    <property type="entry name" value="Cell wall binding repeat"/>
    <property type="match status" value="1"/>
</dbReference>
<protein>
    <submittedName>
        <fullName evidence="5">M6 family metalloprotease domain-containing protein</fullName>
    </submittedName>
</protein>
<dbReference type="NCBIfam" id="TIGR03296">
    <property type="entry name" value="M6dom_TIGR03296"/>
    <property type="match status" value="1"/>
</dbReference>
<keyword evidence="5" id="KW-0378">Hydrolase</keyword>
<keyword evidence="3" id="KW-0732">Signal</keyword>
<dbReference type="RefSeq" id="WP_012803046.1">
    <property type="nucleotide sequence ID" value="NC_013170.1"/>
</dbReference>
<evidence type="ECO:0000256" key="3">
    <source>
        <dbReference type="SAM" id="SignalP"/>
    </source>
</evidence>
<dbReference type="HOGENOM" id="CLU_347718_0_0_11"/>
<dbReference type="PROSITE" id="PS50222">
    <property type="entry name" value="EF_HAND_2"/>
    <property type="match status" value="1"/>
</dbReference>
<dbReference type="STRING" id="469378.Ccur_06430"/>
<feature type="repeat" description="Cell wall-binding" evidence="2">
    <location>
        <begin position="730"/>
        <end position="749"/>
    </location>
</feature>
<keyword evidence="5" id="KW-0645">Protease</keyword>